<dbReference type="InterPro" id="IPR011059">
    <property type="entry name" value="Metal-dep_hydrolase_composite"/>
</dbReference>
<evidence type="ECO:0000313" key="3">
    <source>
        <dbReference type="EMBL" id="KRN58121.1"/>
    </source>
</evidence>
<reference evidence="3 4" key="1">
    <citation type="journal article" date="2015" name="Genome Announc.">
        <title>Expanding the biotechnology potential of lactobacilli through comparative genomics of 213 strains and associated genera.</title>
        <authorList>
            <person name="Sun Z."/>
            <person name="Harris H.M."/>
            <person name="McCann A."/>
            <person name="Guo C."/>
            <person name="Argimon S."/>
            <person name="Zhang W."/>
            <person name="Yang X."/>
            <person name="Jeffery I.B."/>
            <person name="Cooney J.C."/>
            <person name="Kagawa T.F."/>
            <person name="Liu W."/>
            <person name="Song Y."/>
            <person name="Salvetti E."/>
            <person name="Wrobel A."/>
            <person name="Rasinkangas P."/>
            <person name="Parkhill J."/>
            <person name="Rea M.C."/>
            <person name="O'Sullivan O."/>
            <person name="Ritari J."/>
            <person name="Douillard F.P."/>
            <person name="Paul Ross R."/>
            <person name="Yang R."/>
            <person name="Briner A.E."/>
            <person name="Felis G.E."/>
            <person name="de Vos W.M."/>
            <person name="Barrangou R."/>
            <person name="Klaenhammer T.R."/>
            <person name="Caufield P.W."/>
            <person name="Cui Y."/>
            <person name="Zhang H."/>
            <person name="O'Toole P.W."/>
        </authorList>
    </citation>
    <scope>NUCLEOTIDE SEQUENCE [LARGE SCALE GENOMIC DNA]</scope>
    <source>
        <strain evidence="3 4">DSM 17896</strain>
    </source>
</reference>
<dbReference type="Pfam" id="PF01979">
    <property type="entry name" value="Amidohydro_1"/>
    <property type="match status" value="1"/>
</dbReference>
<dbReference type="CDD" id="cd01299">
    <property type="entry name" value="Met_dep_hydrolase_A"/>
    <property type="match status" value="1"/>
</dbReference>
<organism evidence="3 4">
    <name type="scientific">Limosilactobacillus secaliphilus</name>
    <dbReference type="NCBI Taxonomy" id="396268"/>
    <lineage>
        <taxon>Bacteria</taxon>
        <taxon>Bacillati</taxon>
        <taxon>Bacillota</taxon>
        <taxon>Bacilli</taxon>
        <taxon>Lactobacillales</taxon>
        <taxon>Lactobacillaceae</taxon>
        <taxon>Limosilactobacillus</taxon>
    </lineage>
</organism>
<dbReference type="InterPro" id="IPR051781">
    <property type="entry name" value="Metallo-dep_Hydrolase"/>
</dbReference>
<evidence type="ECO:0000259" key="2">
    <source>
        <dbReference type="Pfam" id="PF01979"/>
    </source>
</evidence>
<dbReference type="InterPro" id="IPR057744">
    <property type="entry name" value="OTAase-like"/>
</dbReference>
<evidence type="ECO:0000256" key="1">
    <source>
        <dbReference type="SAM" id="MobiDB-lite"/>
    </source>
</evidence>
<dbReference type="SMR" id="A0A0R2HZ63"/>
<dbReference type="InterPro" id="IPR032466">
    <property type="entry name" value="Metal_Hydrolase"/>
</dbReference>
<dbReference type="SUPFAM" id="SSF51556">
    <property type="entry name" value="Metallo-dependent hydrolases"/>
    <property type="match status" value="1"/>
</dbReference>
<dbReference type="STRING" id="396268.IV45_GL000564"/>
<keyword evidence="3" id="KW-0378">Hydrolase</keyword>
<dbReference type="AlphaFoldDB" id="A0A0R2HZ63"/>
<dbReference type="RefSeq" id="WP_057741255.1">
    <property type="nucleotide sequence ID" value="NZ_JQBW01000010.1"/>
</dbReference>
<dbReference type="Gene3D" id="2.30.40.10">
    <property type="entry name" value="Urease, subunit C, domain 1"/>
    <property type="match status" value="1"/>
</dbReference>
<accession>A0A0R2HZ63</accession>
<dbReference type="EMBL" id="JQBW01000010">
    <property type="protein sequence ID" value="KRN58121.1"/>
    <property type="molecule type" value="Genomic_DNA"/>
</dbReference>
<feature type="domain" description="Amidohydrolase-related" evidence="2">
    <location>
        <begin position="47"/>
        <end position="381"/>
    </location>
</feature>
<proteinExistence type="predicted"/>
<keyword evidence="4" id="KW-1185">Reference proteome</keyword>
<sequence>MAVQYQNAQVFNGEQFVKIDFTVEDGHFKNVGSKQAAEKTVDLAGKFVTPGLINAHTHMTISADPFYWNFHPKNTVSKTVLAMQNLKEALSVGVTYVRDVGSTDDVDLTLMKYDLPTLPGIVGSGRALSMTGGHGSNKNGEPDEGTLEVNGVEGVRQGARLVLKHGAHNVKLMATGGVATPGETPFDVQLSEAEMHAAVVEAHHRGYPTAAHAQGTEGIKNAVRAGIDSVEHAIYMDDEAVELMKQHGTFVVPTLVAPRAIYENPDQLPAFMVKKARQVAKAHLNSIRKLVAAGVPVAMGTDAGTPYNTFGHWVVNELKMYLDAGMTPVQVLNSATKVAAKLLRVDQTVGQVADGFEANFVVLEKNPLDDFAAFEQATAVYRKGRCLVNRLTKEA</sequence>
<evidence type="ECO:0000313" key="4">
    <source>
        <dbReference type="Proteomes" id="UP000050934"/>
    </source>
</evidence>
<dbReference type="Gene3D" id="3.20.20.140">
    <property type="entry name" value="Metal-dependent hydrolases"/>
    <property type="match status" value="1"/>
</dbReference>
<dbReference type="PATRIC" id="fig|396268.3.peg.570"/>
<dbReference type="PANTHER" id="PTHR43135:SF3">
    <property type="entry name" value="ALPHA-D-RIBOSE 1-METHYLPHOSPHONATE 5-TRIPHOSPHATE DIPHOSPHATASE"/>
    <property type="match status" value="1"/>
</dbReference>
<comment type="caution">
    <text evidence="3">The sequence shown here is derived from an EMBL/GenBank/DDBJ whole genome shotgun (WGS) entry which is preliminary data.</text>
</comment>
<feature type="region of interest" description="Disordered" evidence="1">
    <location>
        <begin position="126"/>
        <end position="148"/>
    </location>
</feature>
<dbReference type="InterPro" id="IPR006680">
    <property type="entry name" value="Amidohydro-rel"/>
</dbReference>
<protein>
    <submittedName>
        <fullName evidence="3">Amidohydrolase</fullName>
    </submittedName>
</protein>
<dbReference type="GO" id="GO:0016810">
    <property type="term" value="F:hydrolase activity, acting on carbon-nitrogen (but not peptide) bonds"/>
    <property type="evidence" value="ECO:0007669"/>
    <property type="project" value="InterPro"/>
</dbReference>
<dbReference type="Proteomes" id="UP000050934">
    <property type="component" value="Unassembled WGS sequence"/>
</dbReference>
<dbReference type="PANTHER" id="PTHR43135">
    <property type="entry name" value="ALPHA-D-RIBOSE 1-METHYLPHOSPHONATE 5-TRIPHOSPHATE DIPHOSPHATASE"/>
    <property type="match status" value="1"/>
</dbReference>
<gene>
    <name evidence="3" type="ORF">IV45_GL000564</name>
</gene>
<name>A0A0R2HZ63_9LACO</name>
<dbReference type="SUPFAM" id="SSF51338">
    <property type="entry name" value="Composite domain of metallo-dependent hydrolases"/>
    <property type="match status" value="1"/>
</dbReference>